<dbReference type="RefSeq" id="WP_380585642.1">
    <property type="nucleotide sequence ID" value="NZ_JBHSQJ010000084.1"/>
</dbReference>
<dbReference type="Proteomes" id="UP001596174">
    <property type="component" value="Unassembled WGS sequence"/>
</dbReference>
<dbReference type="EMBL" id="JBHSQJ010000084">
    <property type="protein sequence ID" value="MFC5909657.1"/>
    <property type="molecule type" value="Genomic_DNA"/>
</dbReference>
<feature type="domain" description="PPM-type phosphatase" evidence="1">
    <location>
        <begin position="13"/>
        <end position="214"/>
    </location>
</feature>
<organism evidence="2 3">
    <name type="scientific">Streptacidiphilus monticola</name>
    <dbReference type="NCBI Taxonomy" id="2161674"/>
    <lineage>
        <taxon>Bacteria</taxon>
        <taxon>Bacillati</taxon>
        <taxon>Actinomycetota</taxon>
        <taxon>Actinomycetes</taxon>
        <taxon>Kitasatosporales</taxon>
        <taxon>Streptomycetaceae</taxon>
        <taxon>Streptacidiphilus</taxon>
    </lineage>
</organism>
<comment type="caution">
    <text evidence="2">The sequence shown here is derived from an EMBL/GenBank/DDBJ whole genome shotgun (WGS) entry which is preliminary data.</text>
</comment>
<dbReference type="SUPFAM" id="SSF81606">
    <property type="entry name" value="PP2C-like"/>
    <property type="match status" value="1"/>
</dbReference>
<keyword evidence="3" id="KW-1185">Reference proteome</keyword>
<sequence length="274" mass="29292">MLVEFAAETARAGRVSEDFVAAAPEAFVLLDGASSPAGMESGCQHGTAWYARRLGVHLLARLVDRPDRTMAQCLSDAIAETASLHGARCDLAHPNTPAAMVVAARVHGSALQYLVLGDSLLVLDRGAGACTVVGDNQPFPAGERLRRQVYGAAPGTPERAALHMQYALAVRAARNTEHGPWIAAALPRAADRAETGAVPLTELRAAAALTDGASRFVERFDQGGWPDALRLLEQRGPRELLRRVRELEAADPACERWPRGKARDDATALYARGF</sequence>
<accession>A0ABW1G659</accession>
<evidence type="ECO:0000259" key="1">
    <source>
        <dbReference type="Pfam" id="PF13672"/>
    </source>
</evidence>
<dbReference type="InterPro" id="IPR001932">
    <property type="entry name" value="PPM-type_phosphatase-like_dom"/>
</dbReference>
<proteinExistence type="predicted"/>
<evidence type="ECO:0000313" key="3">
    <source>
        <dbReference type="Proteomes" id="UP001596174"/>
    </source>
</evidence>
<dbReference type="Gene3D" id="3.60.40.10">
    <property type="entry name" value="PPM-type phosphatase domain"/>
    <property type="match status" value="1"/>
</dbReference>
<reference evidence="3" key="1">
    <citation type="journal article" date="2019" name="Int. J. Syst. Evol. Microbiol.">
        <title>The Global Catalogue of Microorganisms (GCM) 10K type strain sequencing project: providing services to taxonomists for standard genome sequencing and annotation.</title>
        <authorList>
            <consortium name="The Broad Institute Genomics Platform"/>
            <consortium name="The Broad Institute Genome Sequencing Center for Infectious Disease"/>
            <person name="Wu L."/>
            <person name="Ma J."/>
        </authorList>
    </citation>
    <scope>NUCLEOTIDE SEQUENCE [LARGE SCALE GENOMIC DNA]</scope>
    <source>
        <strain evidence="3">JCM 4816</strain>
    </source>
</reference>
<dbReference type="Pfam" id="PF13672">
    <property type="entry name" value="PP2C_2"/>
    <property type="match status" value="1"/>
</dbReference>
<evidence type="ECO:0000313" key="2">
    <source>
        <dbReference type="EMBL" id="MFC5909657.1"/>
    </source>
</evidence>
<gene>
    <name evidence="2" type="ORF">ACFP3V_20880</name>
</gene>
<dbReference type="InterPro" id="IPR036457">
    <property type="entry name" value="PPM-type-like_dom_sf"/>
</dbReference>
<name>A0ABW1G659_9ACTN</name>
<protein>
    <submittedName>
        <fullName evidence="2">Integrase</fullName>
    </submittedName>
</protein>